<dbReference type="AlphaFoldDB" id="A0AAJ0F8W2"/>
<proteinExistence type="predicted"/>
<dbReference type="EMBL" id="MU839839">
    <property type="protein sequence ID" value="KAK1752534.1"/>
    <property type="molecule type" value="Genomic_DNA"/>
</dbReference>
<keyword evidence="2" id="KW-1185">Reference proteome</keyword>
<evidence type="ECO:0000313" key="2">
    <source>
        <dbReference type="Proteomes" id="UP001239445"/>
    </source>
</evidence>
<protein>
    <submittedName>
        <fullName evidence="1">Uncharacterized protein</fullName>
    </submittedName>
</protein>
<sequence>MRITELATIILGHMMPSLKDISSLAATCKEMARIVPRAMEIWNSSTHDFPVDESLFGLGGVCPNILTIANTAMNQRRTAHPYLDAYNAMMRVVNVSVRTSTRFQDVIIDQLPFFDVRMFGAMLRSMPNLRSIAISRCMLMDVTKVSDITKLVEANPRVLPNGEKEYVKVDFAPFFFEGPNAKNRLGSYGVTWHEPNFNIPKAIACLIMVNHQRAKKIGMDLLSDGSSFWNFVRRLPGPDQLWHMKLREAIVTHDEEHARVSEMYYPLKSHFKEVLDRFGDDLTAAVSGDNIDHTQLHYDAPLPRHGEFWRDQKQCECCKGRLFCSLFTMYRKVCWGCKMTEFVNTTDDSHLRYRQISVLDDLFHGFEEQKPTLQELLDKSEPGRELALQKAEAGAGDIDNAWAYHMLHDVVGTNSLTERPAEASTRIPFPEPHNADSVAASMRRVMRNAWNQEPIPAQDLRKGGPQYGVVGEFNPSSLLTHMVTENGTENFIDFQKRWVPGDATRQALGELWQSKADTAGLGQEEVQRRMNEYLEWAMTDRAQLAMGCWLEWVDQNLVDGNTMVRTRAKVEDNINSDTGIGPVKHSWNRDKFREEKLLKTVVWETTPEVRNAVVW</sequence>
<gene>
    <name evidence="1" type="ORF">QBC47DRAFT_60175</name>
</gene>
<dbReference type="Proteomes" id="UP001239445">
    <property type="component" value="Unassembled WGS sequence"/>
</dbReference>
<organism evidence="1 2">
    <name type="scientific">Echria macrotheca</name>
    <dbReference type="NCBI Taxonomy" id="438768"/>
    <lineage>
        <taxon>Eukaryota</taxon>
        <taxon>Fungi</taxon>
        <taxon>Dikarya</taxon>
        <taxon>Ascomycota</taxon>
        <taxon>Pezizomycotina</taxon>
        <taxon>Sordariomycetes</taxon>
        <taxon>Sordariomycetidae</taxon>
        <taxon>Sordariales</taxon>
        <taxon>Schizotheciaceae</taxon>
        <taxon>Echria</taxon>
    </lineage>
</organism>
<name>A0AAJ0F8W2_9PEZI</name>
<comment type="caution">
    <text evidence="1">The sequence shown here is derived from an EMBL/GenBank/DDBJ whole genome shotgun (WGS) entry which is preliminary data.</text>
</comment>
<reference evidence="1" key="1">
    <citation type="submission" date="2023-06" db="EMBL/GenBank/DDBJ databases">
        <title>Genome-scale phylogeny and comparative genomics of the fungal order Sordariales.</title>
        <authorList>
            <consortium name="Lawrence Berkeley National Laboratory"/>
            <person name="Hensen N."/>
            <person name="Bonometti L."/>
            <person name="Westerberg I."/>
            <person name="Brannstrom I.O."/>
            <person name="Guillou S."/>
            <person name="Cros-Aarteil S."/>
            <person name="Calhoun S."/>
            <person name="Haridas S."/>
            <person name="Kuo A."/>
            <person name="Mondo S."/>
            <person name="Pangilinan J."/>
            <person name="Riley R."/>
            <person name="Labutti K."/>
            <person name="Andreopoulos B."/>
            <person name="Lipzen A."/>
            <person name="Chen C."/>
            <person name="Yanf M."/>
            <person name="Daum C."/>
            <person name="Ng V."/>
            <person name="Clum A."/>
            <person name="Steindorff A."/>
            <person name="Ohm R."/>
            <person name="Martin F."/>
            <person name="Silar P."/>
            <person name="Natvig D."/>
            <person name="Lalanne C."/>
            <person name="Gautier V."/>
            <person name="Ament-Velasquez S.L."/>
            <person name="Kruys A."/>
            <person name="Hutchinson M.I."/>
            <person name="Powell A.J."/>
            <person name="Barry K."/>
            <person name="Miller A.N."/>
            <person name="Grigoriev I.V."/>
            <person name="Debuchy R."/>
            <person name="Gladieux P."/>
            <person name="Thoren M.H."/>
            <person name="Johannesson H."/>
        </authorList>
    </citation>
    <scope>NUCLEOTIDE SEQUENCE</scope>
    <source>
        <strain evidence="1">PSN4</strain>
    </source>
</reference>
<evidence type="ECO:0000313" key="1">
    <source>
        <dbReference type="EMBL" id="KAK1752534.1"/>
    </source>
</evidence>
<accession>A0AAJ0F8W2</accession>